<gene>
    <name evidence="12" type="ORF">ACEWY4_019702</name>
</gene>
<keyword evidence="8" id="KW-0325">Glycoprotein</keyword>
<dbReference type="Pfam" id="PF00041">
    <property type="entry name" value="fn3"/>
    <property type="match status" value="1"/>
</dbReference>
<keyword evidence="2 9" id="KW-0812">Transmembrane</keyword>
<dbReference type="Gene3D" id="2.60.40.10">
    <property type="entry name" value="Immunoglobulins"/>
    <property type="match status" value="2"/>
</dbReference>
<evidence type="ECO:0000313" key="12">
    <source>
        <dbReference type="EMBL" id="KAL2084184.1"/>
    </source>
</evidence>
<evidence type="ECO:0000256" key="4">
    <source>
        <dbReference type="ARBA" id="ARBA00022989"/>
    </source>
</evidence>
<dbReference type="InterPro" id="IPR036116">
    <property type="entry name" value="FN3_sf"/>
</dbReference>
<accession>A0ABD1JAG9</accession>
<keyword evidence="7" id="KW-0675">Receptor</keyword>
<evidence type="ECO:0000256" key="10">
    <source>
        <dbReference type="SAM" id="SignalP"/>
    </source>
</evidence>
<evidence type="ECO:0000256" key="1">
    <source>
        <dbReference type="ARBA" id="ARBA00004479"/>
    </source>
</evidence>
<organism evidence="12 13">
    <name type="scientific">Coilia grayii</name>
    <name type="common">Gray's grenadier anchovy</name>
    <dbReference type="NCBI Taxonomy" id="363190"/>
    <lineage>
        <taxon>Eukaryota</taxon>
        <taxon>Metazoa</taxon>
        <taxon>Chordata</taxon>
        <taxon>Craniata</taxon>
        <taxon>Vertebrata</taxon>
        <taxon>Euteleostomi</taxon>
        <taxon>Actinopterygii</taxon>
        <taxon>Neopterygii</taxon>
        <taxon>Teleostei</taxon>
        <taxon>Clupei</taxon>
        <taxon>Clupeiformes</taxon>
        <taxon>Clupeoidei</taxon>
        <taxon>Engraulidae</taxon>
        <taxon>Coilinae</taxon>
        <taxon>Coilia</taxon>
    </lineage>
</organism>
<feature type="transmembrane region" description="Helical" evidence="9">
    <location>
        <begin position="430"/>
        <end position="451"/>
    </location>
</feature>
<dbReference type="SMART" id="SM00060">
    <property type="entry name" value="FN3"/>
    <property type="match status" value="1"/>
</dbReference>
<evidence type="ECO:0000256" key="3">
    <source>
        <dbReference type="ARBA" id="ARBA00022729"/>
    </source>
</evidence>
<reference evidence="12 13" key="1">
    <citation type="submission" date="2024-09" db="EMBL/GenBank/DDBJ databases">
        <title>A chromosome-level genome assembly of Gray's grenadier anchovy, Coilia grayii.</title>
        <authorList>
            <person name="Fu Z."/>
        </authorList>
    </citation>
    <scope>NUCLEOTIDE SEQUENCE [LARGE SCALE GENOMIC DNA]</scope>
    <source>
        <strain evidence="12">G4</strain>
        <tissue evidence="12">Muscle</tissue>
    </source>
</reference>
<comment type="subcellular location">
    <subcellularLocation>
        <location evidence="1">Membrane</location>
        <topology evidence="1">Single-pass type I membrane protein</topology>
    </subcellularLocation>
</comment>
<dbReference type="CDD" id="cd00063">
    <property type="entry name" value="FN3"/>
    <property type="match status" value="1"/>
</dbReference>
<dbReference type="PANTHER" id="PTHR23037">
    <property type="entry name" value="CYTOKINE RECEPTOR"/>
    <property type="match status" value="1"/>
</dbReference>
<keyword evidence="5 9" id="KW-0472">Membrane</keyword>
<sequence>MIRIWLKLASLWSILAGAKVHLLKEYLHDVHDALEIMPGNEILIRCCGNVSVNGVPLVRGTCAGVKEVNRRQISTGDTPQWTNQHTDTLDPLRTNRLVGDTPSLPEVTGTADEAGFDWSNMDRSQWTINGQLVPDITGRGGDMKLPNFGLDDVGNYSCYQDGRLISTVTLNLKRAPVLTCRRKAPHRKIRCDWKATQPISPDPHCQLTLKKRGSLEVHMLACKYSSNHSRCRCLIGADLGAYTHRASYIATLNVTHALGTETSHVLLFTPQDVLKPDPPNGVQVKQVAGDEQRLDVSWSHPKGWGRDDYYRLKAELRYRPKGVETYQTVTDIRPVTDRSPPFSKRISDALPHVLYEVQVRVREEHNQGNWSEWSSPVSASTWTAPDLTESPDSNDINEDPVIIMVVTGTTPRSDPVQRPVILGELIRDHVVSIIGCCVVGIVFLLVIIPVVRQRISLKSKLKNICFASPSPGSPLQLSLCETKAQDSPANTAPPQEDLFCPTSQAVHFDNASYFLMMTEPKAGEHASSGKQSDKQICATV</sequence>
<dbReference type="PANTHER" id="PTHR23037:SF22">
    <property type="entry name" value="CYTOKINE RECEPTOR COMMON SUBUNIT BETA"/>
    <property type="match status" value="1"/>
</dbReference>
<evidence type="ECO:0000256" key="9">
    <source>
        <dbReference type="SAM" id="Phobius"/>
    </source>
</evidence>
<evidence type="ECO:0000256" key="6">
    <source>
        <dbReference type="ARBA" id="ARBA00023157"/>
    </source>
</evidence>
<dbReference type="Proteomes" id="UP001591681">
    <property type="component" value="Unassembled WGS sequence"/>
</dbReference>
<keyword evidence="6" id="KW-1015">Disulfide bond</keyword>
<keyword evidence="3 10" id="KW-0732">Signal</keyword>
<evidence type="ECO:0000256" key="5">
    <source>
        <dbReference type="ARBA" id="ARBA00023136"/>
    </source>
</evidence>
<evidence type="ECO:0000313" key="13">
    <source>
        <dbReference type="Proteomes" id="UP001591681"/>
    </source>
</evidence>
<comment type="caution">
    <text evidence="12">The sequence shown here is derived from an EMBL/GenBank/DDBJ whole genome shotgun (WGS) entry which is preliminary data.</text>
</comment>
<dbReference type="InterPro" id="IPR003961">
    <property type="entry name" value="FN3_dom"/>
</dbReference>
<keyword evidence="13" id="KW-1185">Reference proteome</keyword>
<dbReference type="EMBL" id="JBHFQA010000017">
    <property type="protein sequence ID" value="KAL2084184.1"/>
    <property type="molecule type" value="Genomic_DNA"/>
</dbReference>
<dbReference type="Pfam" id="PF09240">
    <property type="entry name" value="IL6Ra-bind"/>
    <property type="match status" value="1"/>
</dbReference>
<proteinExistence type="predicted"/>
<dbReference type="InterPro" id="IPR013783">
    <property type="entry name" value="Ig-like_fold"/>
</dbReference>
<name>A0ABD1JAG9_9TELE</name>
<dbReference type="GO" id="GO:0016020">
    <property type="term" value="C:membrane"/>
    <property type="evidence" value="ECO:0007669"/>
    <property type="project" value="UniProtKB-SubCell"/>
</dbReference>
<feature type="domain" description="Fibronectin type-III" evidence="11">
    <location>
        <begin position="278"/>
        <end position="386"/>
    </location>
</feature>
<evidence type="ECO:0000256" key="8">
    <source>
        <dbReference type="ARBA" id="ARBA00023180"/>
    </source>
</evidence>
<feature type="chain" id="PRO_5044785886" description="Fibronectin type-III domain-containing protein" evidence="10">
    <location>
        <begin position="18"/>
        <end position="540"/>
    </location>
</feature>
<dbReference type="AlphaFoldDB" id="A0ABD1JAG9"/>
<evidence type="ECO:0000259" key="11">
    <source>
        <dbReference type="PROSITE" id="PS50853"/>
    </source>
</evidence>
<feature type="signal peptide" evidence="10">
    <location>
        <begin position="1"/>
        <end position="17"/>
    </location>
</feature>
<keyword evidence="4 9" id="KW-1133">Transmembrane helix</keyword>
<dbReference type="InterPro" id="IPR015321">
    <property type="entry name" value="TypeI_recpt_CBD"/>
</dbReference>
<dbReference type="PROSITE" id="PS50853">
    <property type="entry name" value="FN3"/>
    <property type="match status" value="1"/>
</dbReference>
<dbReference type="SUPFAM" id="SSF49265">
    <property type="entry name" value="Fibronectin type III"/>
    <property type="match status" value="2"/>
</dbReference>
<protein>
    <recommendedName>
        <fullName evidence="11">Fibronectin type-III domain-containing protein</fullName>
    </recommendedName>
</protein>
<evidence type="ECO:0000256" key="7">
    <source>
        <dbReference type="ARBA" id="ARBA00023170"/>
    </source>
</evidence>
<evidence type="ECO:0000256" key="2">
    <source>
        <dbReference type="ARBA" id="ARBA00022692"/>
    </source>
</evidence>